<feature type="region of interest" description="Disordered" evidence="10">
    <location>
        <begin position="186"/>
        <end position="211"/>
    </location>
</feature>
<dbReference type="InterPro" id="IPR027417">
    <property type="entry name" value="P-loop_NTPase"/>
</dbReference>
<evidence type="ECO:0000256" key="10">
    <source>
        <dbReference type="SAM" id="MobiDB-lite"/>
    </source>
</evidence>
<keyword evidence="5" id="KW-0378">Hydrolase</keyword>
<evidence type="ECO:0000256" key="4">
    <source>
        <dbReference type="ARBA" id="ARBA00022771"/>
    </source>
</evidence>
<dbReference type="GO" id="GO:0008270">
    <property type="term" value="F:zinc ion binding"/>
    <property type="evidence" value="ECO:0007669"/>
    <property type="project" value="UniProtKB-KW"/>
</dbReference>
<evidence type="ECO:0000256" key="9">
    <source>
        <dbReference type="PROSITE-ProRule" id="PRU00175"/>
    </source>
</evidence>
<dbReference type="InterPro" id="IPR001650">
    <property type="entry name" value="Helicase_C-like"/>
</dbReference>
<dbReference type="HOGENOM" id="CLU_000315_2_7_1"/>
<feature type="compositionally biased region" description="Low complexity" evidence="10">
    <location>
        <begin position="1042"/>
        <end position="1052"/>
    </location>
</feature>
<dbReference type="InterPro" id="IPR000330">
    <property type="entry name" value="SNF2_N"/>
</dbReference>
<accession>A0A0C2EUF3</accession>
<dbReference type="AlphaFoldDB" id="A0A0C2EUF3"/>
<dbReference type="SMART" id="SM00487">
    <property type="entry name" value="DEXDc"/>
    <property type="match status" value="1"/>
</dbReference>
<dbReference type="Pfam" id="PF00176">
    <property type="entry name" value="SNF2-rel_dom"/>
    <property type="match status" value="1"/>
</dbReference>
<keyword evidence="15" id="KW-1185">Reference proteome</keyword>
<evidence type="ECO:0000313" key="15">
    <source>
        <dbReference type="Proteomes" id="UP000031575"/>
    </source>
</evidence>
<comment type="caution">
    <text evidence="14">The sequence shown here is derived from an EMBL/GenBank/DDBJ whole genome shotgun (WGS) entry which is preliminary data.</text>
</comment>
<evidence type="ECO:0000259" key="12">
    <source>
        <dbReference type="PROSITE" id="PS51192"/>
    </source>
</evidence>
<keyword evidence="6" id="KW-0347">Helicase</keyword>
<organism evidence="14 15">
    <name type="scientific">Sporothrix brasiliensis 5110</name>
    <dbReference type="NCBI Taxonomy" id="1398154"/>
    <lineage>
        <taxon>Eukaryota</taxon>
        <taxon>Fungi</taxon>
        <taxon>Dikarya</taxon>
        <taxon>Ascomycota</taxon>
        <taxon>Pezizomycotina</taxon>
        <taxon>Sordariomycetes</taxon>
        <taxon>Sordariomycetidae</taxon>
        <taxon>Ophiostomatales</taxon>
        <taxon>Ophiostomataceae</taxon>
        <taxon>Sporothrix</taxon>
    </lineage>
</organism>
<evidence type="ECO:0000259" key="13">
    <source>
        <dbReference type="PROSITE" id="PS51194"/>
    </source>
</evidence>
<dbReference type="GO" id="GO:0006281">
    <property type="term" value="P:DNA repair"/>
    <property type="evidence" value="ECO:0007669"/>
    <property type="project" value="TreeGrafter"/>
</dbReference>
<keyword evidence="7" id="KW-0862">Zinc</keyword>
<dbReference type="Proteomes" id="UP000031575">
    <property type="component" value="Unassembled WGS sequence"/>
</dbReference>
<evidence type="ECO:0000256" key="8">
    <source>
        <dbReference type="ARBA" id="ARBA00022840"/>
    </source>
</evidence>
<proteinExistence type="inferred from homology"/>
<dbReference type="PROSITE" id="PS51192">
    <property type="entry name" value="HELICASE_ATP_BIND_1"/>
    <property type="match status" value="1"/>
</dbReference>
<dbReference type="GeneID" id="63673301"/>
<name>A0A0C2EUF3_9PEZI</name>
<gene>
    <name evidence="14" type="ORF">SPBR_00060</name>
</gene>
<dbReference type="PANTHER" id="PTHR45626">
    <property type="entry name" value="TRANSCRIPTION TERMINATION FACTOR 2-RELATED"/>
    <property type="match status" value="1"/>
</dbReference>
<keyword evidence="4 9" id="KW-0863">Zinc-finger</keyword>
<evidence type="ECO:0000256" key="2">
    <source>
        <dbReference type="ARBA" id="ARBA00022723"/>
    </source>
</evidence>
<keyword evidence="8" id="KW-0067">ATP-binding</keyword>
<dbReference type="GO" id="GO:0005524">
    <property type="term" value="F:ATP binding"/>
    <property type="evidence" value="ECO:0007669"/>
    <property type="project" value="UniProtKB-KW"/>
</dbReference>
<dbReference type="InterPro" id="IPR014001">
    <property type="entry name" value="Helicase_ATP-bd"/>
</dbReference>
<feature type="compositionally biased region" description="Basic and acidic residues" evidence="10">
    <location>
        <begin position="1009"/>
        <end position="1019"/>
    </location>
</feature>
<evidence type="ECO:0000256" key="6">
    <source>
        <dbReference type="ARBA" id="ARBA00022806"/>
    </source>
</evidence>
<feature type="domain" description="Helicase ATP-binding" evidence="12">
    <location>
        <begin position="539"/>
        <end position="751"/>
    </location>
</feature>
<feature type="domain" description="RING-type" evidence="11">
    <location>
        <begin position="917"/>
        <end position="983"/>
    </location>
</feature>
<dbReference type="InterPro" id="IPR050628">
    <property type="entry name" value="SNF2_RAD54_helicase_TF"/>
</dbReference>
<keyword evidence="3" id="KW-0547">Nucleotide-binding</keyword>
<dbReference type="CDD" id="cd18793">
    <property type="entry name" value="SF2_C_SNF"/>
    <property type="match status" value="1"/>
</dbReference>
<dbReference type="SUPFAM" id="SSF52540">
    <property type="entry name" value="P-loop containing nucleoside triphosphate hydrolases"/>
    <property type="match status" value="2"/>
</dbReference>
<dbReference type="PROSITE" id="PS51194">
    <property type="entry name" value="HELICASE_CTER"/>
    <property type="match status" value="1"/>
</dbReference>
<evidence type="ECO:0000256" key="5">
    <source>
        <dbReference type="ARBA" id="ARBA00022801"/>
    </source>
</evidence>
<comment type="similarity">
    <text evidence="1">Belongs to the SNF2/RAD54 helicase family.</text>
</comment>
<sequence>MASSNQPPDHLNDYALHANLSSHKDLQAVDQNGVPLLSNGALPTWNPATLLDPQRHLISTPSFASHLPPPPTSTPMLGNSLQQMGGMDGSTLAFNFNSTNDVPVALNGFGAGGAAPAELAFQFTGPATDDGYLSSGDQIATDLVNGHGLTGSNLSGPPAYASSEGATNTPPNGMAAMLERNFHVQDRKDVPEPKRRKTLTGEPTDKKPVFQTSSNGILAQGVKQEEQKAKTRPDGMVVAAAKQPVTVDLTDGSETDTKAQESYEEVCFGAVLGVTFDCHQVPAPKPGTQAMGGPAYWPTVKIVLRRKVNEKSHVIDVCDHTRQVVGSLDRKAAECFVPLMDIAKVHLRTDAKIPVRRKNEDEVVGQPVSRSYKIDLVLYGAPSFGKAIGKRLAKFGFKLVKPVRHDANVRLAIPQQDPSMLANGDAKPMHAAGFPSHAAQQYASTMNNTVRTMEEVRSEVLHVFDSMANAEDLPETEPSPSVTTQMLRHQKQGLYFMMHRERPMAAQSGSKLSSSIWQKKTSLANQTLYYNVITGQNEVQPPSETLGGILADMMGLGKTLSILSLVASTRAQAEKWHKQSPMQPKAPERKKKPGAPQNFDAPTPQTLDLTRLKRNGKGTLLVCPLSTVANWEEQIKQHLAPDSLKYHIYHGQNRIKDISELSDFDLVITTYGSVSSELTSRSRGKSGHYPLEEIGWFRVVLDEAHMIREPSTLQFKAICRLQASRRWAVTGTPVQNRLEDLGSLLAFLRLKPFDDRSKFNYFIVNPFRACDPNILTRLRILVDTITLRRLKDKIDLPKRSDVIIRLTFSDEESRLYNFYSRNAKDRLQVLTGHQERLLGGKVYIHILQAILRLRLICAHGRELLSEDDLKLMQGMTLESAITIDEDEDGSGEVKQRLPEAQAYGIYDLLVNTDYDTCAHCKNKLGYSNDTTSTDIRSEKQEDVIGYMTPCMHIYCPNCVKHFADNERGLTHKSNRPGICPTCNASVMFSCVEIRHDRADVEHDTLPHRRASFVHDKKPVTDGTFSGNGNGNGNGSQALLRNSSGASGAAGDAPSPPSGHMGKTISESNYSGPHTKTRALVAELLEQKRLSEANPDQPPYKSVVFSGWTSHLDLIQLAFDSNNISYCRLDGKMSRTARTQAMDTFRDNPDVQVILVSIMAGGLGLNLTTANTVYVMEPQYNPAAEAQAIDRVHRLGQTREVRTVRYIMKDSFEERMLEIQNRKIKISNLSMNRSDHRAASSTDAARQRLEDLRSLFK</sequence>
<reference evidence="14 15" key="1">
    <citation type="journal article" date="2014" name="BMC Genomics">
        <title>Comparative genomics of the major fungal agents of human and animal Sporotrichosis: Sporothrix schenckii and Sporothrix brasiliensis.</title>
        <authorList>
            <person name="Teixeira M.M."/>
            <person name="de Almeida L.G."/>
            <person name="Kubitschek-Barreira P."/>
            <person name="Alves F.L."/>
            <person name="Kioshima E.S."/>
            <person name="Abadio A.K."/>
            <person name="Fernandes L."/>
            <person name="Derengowski L.S."/>
            <person name="Ferreira K.S."/>
            <person name="Souza R.C."/>
            <person name="Ruiz J.C."/>
            <person name="de Andrade N.C."/>
            <person name="Paes H.C."/>
            <person name="Nicola A.M."/>
            <person name="Albuquerque P."/>
            <person name="Gerber A.L."/>
            <person name="Martins V.P."/>
            <person name="Peconick L.D."/>
            <person name="Neto A.V."/>
            <person name="Chaucanez C.B."/>
            <person name="Silva P.A."/>
            <person name="Cunha O.L."/>
            <person name="de Oliveira F.F."/>
            <person name="dos Santos T.C."/>
            <person name="Barros A.L."/>
            <person name="Soares M.A."/>
            <person name="de Oliveira L.M."/>
            <person name="Marini M.M."/>
            <person name="Villalobos-Duno H."/>
            <person name="Cunha M.M."/>
            <person name="de Hoog S."/>
            <person name="da Silveira J.F."/>
            <person name="Henrissat B."/>
            <person name="Nino-Vega G.A."/>
            <person name="Cisalpino P.S."/>
            <person name="Mora-Montes H.M."/>
            <person name="Almeida S.R."/>
            <person name="Stajich J.E."/>
            <person name="Lopes-Bezerra L.M."/>
            <person name="Vasconcelos A.T."/>
            <person name="Felipe M.S."/>
        </authorList>
    </citation>
    <scope>NUCLEOTIDE SEQUENCE [LARGE SCALE GENOMIC DNA]</scope>
    <source>
        <strain evidence="14 15">5110</strain>
    </source>
</reference>
<dbReference type="SMART" id="SM00184">
    <property type="entry name" value="RING"/>
    <property type="match status" value="1"/>
</dbReference>
<feature type="domain" description="Helicase C-terminal" evidence="13">
    <location>
        <begin position="1075"/>
        <end position="1234"/>
    </location>
</feature>
<dbReference type="InterPro" id="IPR038718">
    <property type="entry name" value="SNF2-like_sf"/>
</dbReference>
<dbReference type="CDD" id="cd18008">
    <property type="entry name" value="DEXDc_SHPRH-like"/>
    <property type="match status" value="1"/>
</dbReference>
<dbReference type="PROSITE" id="PS00518">
    <property type="entry name" value="ZF_RING_1"/>
    <property type="match status" value="1"/>
</dbReference>
<evidence type="ECO:0000256" key="3">
    <source>
        <dbReference type="ARBA" id="ARBA00022741"/>
    </source>
</evidence>
<dbReference type="Pfam" id="PF00271">
    <property type="entry name" value="Helicase_C"/>
    <property type="match status" value="1"/>
</dbReference>
<dbReference type="SMART" id="SM00490">
    <property type="entry name" value="HELICc"/>
    <property type="match status" value="1"/>
</dbReference>
<dbReference type="Gene3D" id="3.40.50.300">
    <property type="entry name" value="P-loop containing nucleotide triphosphate hydrolases"/>
    <property type="match status" value="1"/>
</dbReference>
<dbReference type="EMBL" id="AWTV01000008">
    <property type="protein sequence ID" value="KIH90159.1"/>
    <property type="molecule type" value="Genomic_DNA"/>
</dbReference>
<evidence type="ECO:0000313" key="14">
    <source>
        <dbReference type="EMBL" id="KIH90159.1"/>
    </source>
</evidence>
<dbReference type="GO" id="GO:0008094">
    <property type="term" value="F:ATP-dependent activity, acting on DNA"/>
    <property type="evidence" value="ECO:0007669"/>
    <property type="project" value="TreeGrafter"/>
</dbReference>
<dbReference type="OrthoDB" id="448448at2759"/>
<dbReference type="RefSeq" id="XP_040618169.1">
    <property type="nucleotide sequence ID" value="XM_040758380.1"/>
</dbReference>
<dbReference type="SUPFAM" id="SSF57850">
    <property type="entry name" value="RING/U-box"/>
    <property type="match status" value="1"/>
</dbReference>
<feature type="region of interest" description="Disordered" evidence="10">
    <location>
        <begin position="1009"/>
        <end position="1072"/>
    </location>
</feature>
<protein>
    <submittedName>
        <fullName evidence="14">SNF2 family DNA-dependent ATPase</fullName>
    </submittedName>
</protein>
<dbReference type="VEuPathDB" id="FungiDB:SPBR_00060"/>
<evidence type="ECO:0000256" key="7">
    <source>
        <dbReference type="ARBA" id="ARBA00022833"/>
    </source>
</evidence>
<dbReference type="InterPro" id="IPR049730">
    <property type="entry name" value="SNF2/RAD54-like_C"/>
</dbReference>
<keyword evidence="2" id="KW-0479">Metal-binding</keyword>
<dbReference type="InterPro" id="IPR013083">
    <property type="entry name" value="Znf_RING/FYVE/PHD"/>
</dbReference>
<dbReference type="GO" id="GO:0016787">
    <property type="term" value="F:hydrolase activity"/>
    <property type="evidence" value="ECO:0007669"/>
    <property type="project" value="UniProtKB-KW"/>
</dbReference>
<dbReference type="InterPro" id="IPR001841">
    <property type="entry name" value="Znf_RING"/>
</dbReference>
<dbReference type="PANTHER" id="PTHR45626:SF52">
    <property type="entry name" value="SINGLE-STRANDED DNA-DEPENDENT ATPASE (EUROFUNG)"/>
    <property type="match status" value="1"/>
</dbReference>
<evidence type="ECO:0000256" key="1">
    <source>
        <dbReference type="ARBA" id="ARBA00007025"/>
    </source>
</evidence>
<dbReference type="GO" id="GO:0005634">
    <property type="term" value="C:nucleus"/>
    <property type="evidence" value="ECO:0007669"/>
    <property type="project" value="TreeGrafter"/>
</dbReference>
<dbReference type="Gene3D" id="3.30.40.10">
    <property type="entry name" value="Zinc/RING finger domain, C3HC4 (zinc finger)"/>
    <property type="match status" value="1"/>
</dbReference>
<dbReference type="PROSITE" id="PS50089">
    <property type="entry name" value="ZF_RING_2"/>
    <property type="match status" value="1"/>
</dbReference>
<dbReference type="InterPro" id="IPR017907">
    <property type="entry name" value="Znf_RING_CS"/>
</dbReference>
<feature type="region of interest" description="Disordered" evidence="10">
    <location>
        <begin position="573"/>
        <end position="605"/>
    </location>
</feature>
<evidence type="ECO:0000259" key="11">
    <source>
        <dbReference type="PROSITE" id="PS50089"/>
    </source>
</evidence>
<dbReference type="GO" id="GO:0004386">
    <property type="term" value="F:helicase activity"/>
    <property type="evidence" value="ECO:0007669"/>
    <property type="project" value="UniProtKB-KW"/>
</dbReference>
<dbReference type="Gene3D" id="3.40.50.10810">
    <property type="entry name" value="Tandem AAA-ATPase domain"/>
    <property type="match status" value="1"/>
</dbReference>